<dbReference type="InterPro" id="IPR027417">
    <property type="entry name" value="P-loop_NTPase"/>
</dbReference>
<evidence type="ECO:0000256" key="6">
    <source>
        <dbReference type="ARBA" id="ARBA00022840"/>
    </source>
</evidence>
<dbReference type="PROSITE" id="PS00211">
    <property type="entry name" value="ABC_TRANSPORTER_1"/>
    <property type="match status" value="1"/>
</dbReference>
<dbReference type="RefSeq" id="WP_249280763.1">
    <property type="nucleotide sequence ID" value="NZ_JACRSS010000005.1"/>
</dbReference>
<accession>A0A926DK18</accession>
<dbReference type="PANTHER" id="PTHR43790:SF9">
    <property type="entry name" value="GALACTOFURANOSE TRANSPORTER ATP-BINDING PROTEIN YTFR"/>
    <property type="match status" value="1"/>
</dbReference>
<dbReference type="AlphaFoldDB" id="A0A926DK18"/>
<dbReference type="EMBL" id="JACRSS010000005">
    <property type="protein sequence ID" value="MBC8539154.1"/>
    <property type="molecule type" value="Genomic_DNA"/>
</dbReference>
<keyword evidence="7" id="KW-1278">Translocase</keyword>
<feature type="coiled-coil region" evidence="9">
    <location>
        <begin position="386"/>
        <end position="413"/>
    </location>
</feature>
<dbReference type="GO" id="GO:0016887">
    <property type="term" value="F:ATP hydrolysis activity"/>
    <property type="evidence" value="ECO:0007669"/>
    <property type="project" value="InterPro"/>
</dbReference>
<name>A0A926DK18_9FIRM</name>
<evidence type="ECO:0000256" key="9">
    <source>
        <dbReference type="SAM" id="Coils"/>
    </source>
</evidence>
<gene>
    <name evidence="11" type="ORF">H8693_09440</name>
</gene>
<protein>
    <submittedName>
        <fullName evidence="11">Sugar ABC transporter ATP-binding protein</fullName>
    </submittedName>
</protein>
<evidence type="ECO:0000256" key="8">
    <source>
        <dbReference type="ARBA" id="ARBA00023136"/>
    </source>
</evidence>
<dbReference type="GO" id="GO:0005524">
    <property type="term" value="F:ATP binding"/>
    <property type="evidence" value="ECO:0007669"/>
    <property type="project" value="UniProtKB-KW"/>
</dbReference>
<keyword evidence="12" id="KW-1185">Reference proteome</keyword>
<keyword evidence="4" id="KW-0677">Repeat</keyword>
<evidence type="ECO:0000256" key="2">
    <source>
        <dbReference type="ARBA" id="ARBA00022448"/>
    </source>
</evidence>
<dbReference type="CDD" id="cd03216">
    <property type="entry name" value="ABC_Carb_Monos_I"/>
    <property type="match status" value="1"/>
</dbReference>
<evidence type="ECO:0000256" key="4">
    <source>
        <dbReference type="ARBA" id="ARBA00022737"/>
    </source>
</evidence>
<dbReference type="FunFam" id="3.40.50.300:FF:000127">
    <property type="entry name" value="Ribose import ATP-binding protein RbsA"/>
    <property type="match status" value="1"/>
</dbReference>
<evidence type="ECO:0000259" key="10">
    <source>
        <dbReference type="PROSITE" id="PS50893"/>
    </source>
</evidence>
<dbReference type="Gene3D" id="3.40.50.300">
    <property type="entry name" value="P-loop containing nucleotide triphosphate hydrolases"/>
    <property type="match status" value="2"/>
</dbReference>
<keyword evidence="3" id="KW-1003">Cell membrane</keyword>
<keyword evidence="6 11" id="KW-0067">ATP-binding</keyword>
<organism evidence="11 12">
    <name type="scientific">Guopingia tenuis</name>
    <dbReference type="NCBI Taxonomy" id="2763656"/>
    <lineage>
        <taxon>Bacteria</taxon>
        <taxon>Bacillati</taxon>
        <taxon>Bacillota</taxon>
        <taxon>Clostridia</taxon>
        <taxon>Christensenellales</taxon>
        <taxon>Christensenellaceae</taxon>
        <taxon>Guopingia</taxon>
    </lineage>
</organism>
<dbReference type="Proteomes" id="UP000617951">
    <property type="component" value="Unassembled WGS sequence"/>
</dbReference>
<keyword evidence="2" id="KW-0813">Transport</keyword>
<dbReference type="InterPro" id="IPR003439">
    <property type="entry name" value="ABC_transporter-like_ATP-bd"/>
</dbReference>
<sequence>MEENIVTLRGIGKAFNGVQVLSQVDLDFKKGEVHALVGENGAGKSTLMKILMGIYDRTQGEIVIDGKEMDETYSINTARANGINMVPQELALVPALSVGENIMMGRKKGNHGFFSLKKTQQEAIPYLNQLGITVSPEVRVDSLPISYRQMVSIAKTCADDAKLIIMDEPTSSLSKEEVDELMAVIRRLKEDGKTIIYISHLLDEIFAISDRITVLRDGKKIVTKRTEELTQRELISYMVGEDLLHTQEALREDGEEGEDILRSAGETPVLELKDIRRRGTDKRVSLRLYPGEIVGVTGLIGAGKTELIRSIIGLDKMDEGQIFVKGRPVTIRSPRDAYALRIATVPEDRKLEGLALIRSVRENISMTQKYRKSISRAGFIDKKKERENALSHIEKLNTKVADLEQRVLKLSGGNQQKIVISKALLSGPEILIMDEPTRGIDVGAKATIYQLLQELKKEGMAILYFSSDVSEMSFVGDRVLVMREGEIVRELPKKQATVENMLNYMAGGTSNE</sequence>
<evidence type="ECO:0000313" key="12">
    <source>
        <dbReference type="Proteomes" id="UP000617951"/>
    </source>
</evidence>
<dbReference type="InterPro" id="IPR017871">
    <property type="entry name" value="ABC_transporter-like_CS"/>
</dbReference>
<evidence type="ECO:0000256" key="1">
    <source>
        <dbReference type="ARBA" id="ARBA00004202"/>
    </source>
</evidence>
<keyword evidence="5" id="KW-0547">Nucleotide-binding</keyword>
<dbReference type="PANTHER" id="PTHR43790">
    <property type="entry name" value="CARBOHYDRATE TRANSPORT ATP-BINDING PROTEIN MG119-RELATED"/>
    <property type="match status" value="1"/>
</dbReference>
<dbReference type="InterPro" id="IPR003593">
    <property type="entry name" value="AAA+_ATPase"/>
</dbReference>
<dbReference type="CDD" id="cd03215">
    <property type="entry name" value="ABC_Carb_Monos_II"/>
    <property type="match status" value="1"/>
</dbReference>
<evidence type="ECO:0000256" key="5">
    <source>
        <dbReference type="ARBA" id="ARBA00022741"/>
    </source>
</evidence>
<evidence type="ECO:0000256" key="7">
    <source>
        <dbReference type="ARBA" id="ARBA00022967"/>
    </source>
</evidence>
<comment type="subcellular location">
    <subcellularLocation>
        <location evidence="1">Cell membrane</location>
        <topology evidence="1">Peripheral membrane protein</topology>
    </subcellularLocation>
</comment>
<dbReference type="GO" id="GO:0005886">
    <property type="term" value="C:plasma membrane"/>
    <property type="evidence" value="ECO:0007669"/>
    <property type="project" value="UniProtKB-SubCell"/>
</dbReference>
<keyword evidence="8" id="KW-0472">Membrane</keyword>
<evidence type="ECO:0000313" key="11">
    <source>
        <dbReference type="EMBL" id="MBC8539154.1"/>
    </source>
</evidence>
<feature type="domain" description="ABC transporter" evidence="10">
    <location>
        <begin position="255"/>
        <end position="509"/>
    </location>
</feature>
<dbReference type="SUPFAM" id="SSF52540">
    <property type="entry name" value="P-loop containing nucleoside triphosphate hydrolases"/>
    <property type="match status" value="2"/>
</dbReference>
<evidence type="ECO:0000256" key="3">
    <source>
        <dbReference type="ARBA" id="ARBA00022475"/>
    </source>
</evidence>
<keyword evidence="9" id="KW-0175">Coiled coil</keyword>
<reference evidence="11" key="1">
    <citation type="submission" date="2020-08" db="EMBL/GenBank/DDBJ databases">
        <title>Genome public.</title>
        <authorList>
            <person name="Liu C."/>
            <person name="Sun Q."/>
        </authorList>
    </citation>
    <scope>NUCLEOTIDE SEQUENCE</scope>
    <source>
        <strain evidence="11">NSJ-63</strain>
    </source>
</reference>
<feature type="domain" description="ABC transporter" evidence="10">
    <location>
        <begin position="6"/>
        <end position="242"/>
    </location>
</feature>
<comment type="caution">
    <text evidence="11">The sequence shown here is derived from an EMBL/GenBank/DDBJ whole genome shotgun (WGS) entry which is preliminary data.</text>
</comment>
<dbReference type="PROSITE" id="PS50893">
    <property type="entry name" value="ABC_TRANSPORTER_2"/>
    <property type="match status" value="2"/>
</dbReference>
<dbReference type="InterPro" id="IPR050107">
    <property type="entry name" value="ABC_carbohydrate_import_ATPase"/>
</dbReference>
<proteinExistence type="predicted"/>
<dbReference type="SMART" id="SM00382">
    <property type="entry name" value="AAA"/>
    <property type="match status" value="2"/>
</dbReference>
<dbReference type="Pfam" id="PF00005">
    <property type="entry name" value="ABC_tran"/>
    <property type="match status" value="2"/>
</dbReference>